<evidence type="ECO:0000256" key="2">
    <source>
        <dbReference type="SAM" id="SignalP"/>
    </source>
</evidence>
<evidence type="ECO:0000256" key="1">
    <source>
        <dbReference type="SAM" id="MobiDB-lite"/>
    </source>
</evidence>
<feature type="region of interest" description="Disordered" evidence="1">
    <location>
        <begin position="122"/>
        <end position="144"/>
    </location>
</feature>
<evidence type="ECO:0000259" key="3">
    <source>
        <dbReference type="PROSITE" id="PS50222"/>
    </source>
</evidence>
<protein>
    <recommendedName>
        <fullName evidence="3">EF-hand domain-containing protein</fullName>
    </recommendedName>
</protein>
<feature type="compositionally biased region" description="Basic and acidic residues" evidence="1">
    <location>
        <begin position="73"/>
        <end position="89"/>
    </location>
</feature>
<comment type="caution">
    <text evidence="4">The sequence shown here is derived from an EMBL/GenBank/DDBJ whole genome shotgun (WGS) entry which is preliminary data.</text>
</comment>
<feature type="signal peptide" evidence="2">
    <location>
        <begin position="1"/>
        <end position="21"/>
    </location>
</feature>
<dbReference type="Gene3D" id="1.10.238.10">
    <property type="entry name" value="EF-hand"/>
    <property type="match status" value="1"/>
</dbReference>
<name>A0ABT9DXA1_9PROT</name>
<dbReference type="InterPro" id="IPR018247">
    <property type="entry name" value="EF_Hand_1_Ca_BS"/>
</dbReference>
<dbReference type="EMBL" id="JAUTWS010000007">
    <property type="protein sequence ID" value="MDO9708522.1"/>
    <property type="molecule type" value="Genomic_DNA"/>
</dbReference>
<dbReference type="Pfam" id="PF13202">
    <property type="entry name" value="EF-hand_5"/>
    <property type="match status" value="3"/>
</dbReference>
<gene>
    <name evidence="4" type="ORF">Q7A36_09215</name>
</gene>
<dbReference type="SUPFAM" id="SSF47473">
    <property type="entry name" value="EF-hand"/>
    <property type="match status" value="1"/>
</dbReference>
<keyword evidence="5" id="KW-1185">Reference proteome</keyword>
<feature type="compositionally biased region" description="Basic and acidic residues" evidence="1">
    <location>
        <begin position="98"/>
        <end position="109"/>
    </location>
</feature>
<organism evidence="4 5">
    <name type="scientific">Paracraurococcus lichenis</name>
    <dbReference type="NCBI Taxonomy" id="3064888"/>
    <lineage>
        <taxon>Bacteria</taxon>
        <taxon>Pseudomonadati</taxon>
        <taxon>Pseudomonadota</taxon>
        <taxon>Alphaproteobacteria</taxon>
        <taxon>Acetobacterales</taxon>
        <taxon>Roseomonadaceae</taxon>
        <taxon>Paracraurococcus</taxon>
    </lineage>
</organism>
<evidence type="ECO:0000313" key="5">
    <source>
        <dbReference type="Proteomes" id="UP001243009"/>
    </source>
</evidence>
<dbReference type="PROSITE" id="PS00018">
    <property type="entry name" value="EF_HAND_1"/>
    <property type="match status" value="2"/>
</dbReference>
<dbReference type="PROSITE" id="PS50222">
    <property type="entry name" value="EF_HAND_2"/>
    <property type="match status" value="1"/>
</dbReference>
<feature type="domain" description="EF-hand" evidence="3">
    <location>
        <begin position="86"/>
        <end position="121"/>
    </location>
</feature>
<dbReference type="Proteomes" id="UP001243009">
    <property type="component" value="Unassembled WGS sequence"/>
</dbReference>
<dbReference type="InterPro" id="IPR011992">
    <property type="entry name" value="EF-hand-dom_pair"/>
</dbReference>
<keyword evidence="2" id="KW-0732">Signal</keyword>
<feature type="chain" id="PRO_5047296408" description="EF-hand domain-containing protein" evidence="2">
    <location>
        <begin position="22"/>
        <end position="144"/>
    </location>
</feature>
<reference evidence="4 5" key="1">
    <citation type="submission" date="2023-08" db="EMBL/GenBank/DDBJ databases">
        <title>The draft genome sequence of Paracraurococcus sp. LOR1-02.</title>
        <authorList>
            <person name="Kingkaew E."/>
            <person name="Tanasupawat S."/>
        </authorList>
    </citation>
    <scope>NUCLEOTIDE SEQUENCE [LARGE SCALE GENOMIC DNA]</scope>
    <source>
        <strain evidence="4 5">LOR1-02</strain>
    </source>
</reference>
<feature type="compositionally biased region" description="Basic and acidic residues" evidence="1">
    <location>
        <begin position="122"/>
        <end position="137"/>
    </location>
</feature>
<accession>A0ABT9DXA1</accession>
<dbReference type="InterPro" id="IPR002048">
    <property type="entry name" value="EF_hand_dom"/>
</dbReference>
<evidence type="ECO:0000313" key="4">
    <source>
        <dbReference type="EMBL" id="MDO9708522.1"/>
    </source>
</evidence>
<feature type="region of interest" description="Disordered" evidence="1">
    <location>
        <begin position="27"/>
        <end position="48"/>
    </location>
</feature>
<sequence>MRTAPALILGALLVLAAPVRAQVTRPDWSPWGGPDSPGGLFGGNPLETVPERSAEVTHDQVWTWLRNRFDQADRDRSGTLTPDEIRGRPEAQATFRAADADRNGHVTPEELRPLSESWFRAHDADRNGKLTRRELQRARQPGGG</sequence>
<proteinExistence type="predicted"/>
<feature type="region of interest" description="Disordered" evidence="1">
    <location>
        <begin position="73"/>
        <end position="109"/>
    </location>
</feature>
<dbReference type="RefSeq" id="WP_305103391.1">
    <property type="nucleotide sequence ID" value="NZ_JAUTWS010000007.1"/>
</dbReference>